<dbReference type="Pfam" id="PF13180">
    <property type="entry name" value="PDZ_2"/>
    <property type="match status" value="1"/>
</dbReference>
<evidence type="ECO:0000256" key="2">
    <source>
        <dbReference type="SAM" id="MobiDB-lite"/>
    </source>
</evidence>
<dbReference type="Pfam" id="PF07676">
    <property type="entry name" value="PD40"/>
    <property type="match status" value="5"/>
</dbReference>
<dbReference type="PANTHER" id="PTHR36842:SF1">
    <property type="entry name" value="PROTEIN TOLB"/>
    <property type="match status" value="1"/>
</dbReference>
<dbReference type="PANTHER" id="PTHR36842">
    <property type="entry name" value="PROTEIN TOLB HOMOLOG"/>
    <property type="match status" value="1"/>
</dbReference>
<proteinExistence type="inferred from homology"/>
<dbReference type="AlphaFoldDB" id="A0A538S9W7"/>
<dbReference type="Gene3D" id="2.30.42.10">
    <property type="match status" value="1"/>
</dbReference>
<feature type="region of interest" description="Disordered" evidence="2">
    <location>
        <begin position="617"/>
        <end position="638"/>
    </location>
</feature>
<dbReference type="SUPFAM" id="SSF82171">
    <property type="entry name" value="DPP6 N-terminal domain-like"/>
    <property type="match status" value="1"/>
</dbReference>
<name>A0A538S9W7_UNCEI</name>
<evidence type="ECO:0000256" key="3">
    <source>
        <dbReference type="SAM" id="SignalP"/>
    </source>
</evidence>
<evidence type="ECO:0000313" key="6">
    <source>
        <dbReference type="Proteomes" id="UP000316292"/>
    </source>
</evidence>
<sequence length="983" mass="105964">MTPHLRAFVLCSCLLASCASAAAAAPATAPNAEATSSPSEQARLAGEFRSGVYALADDSMEGRGLGTQGIHRAADWIERRLRALGMKPAFGKSYRQPFDIKTGVTQVSGNRLDVVRNYDWQVPDTSWVPLGFSSSGTFSGEVAFLGYGIDAPALDYRELQGIKLKGKIALMLRYEPQERDSASRFDGKKPSRWSALRYKVLQARERGAAAIVFVTGPIQDEGKDRIPALRNDGPESPAGIPVIQVKASVAQDWLRPAGIDLRRFQEDVDRDLKPRSVASTGTRITGTVALRASFEKAENLAGVIPGQGALKNEYVVVGAHYDHLGYGGEHSMRPNEHAIHNGADDNASGTVGAMLIGEALGRSLAGVPDRRSILIALFSGEEVGLAGSAWFVQHPPVPIPRVAAMINLDMVGRLRQDQLIALGSDTAPEWKDLIDRAARDASLHVTSRGDGYGPSDQTSFYAAGVPVLHLFTGAHEQYHSPEDKPATVNPEGAAKVISFAVSLGEGLASASSRPQYVRASSGPAMGGDSRGYGSYLGTIPDYSAMESSEGGVLLADVRPGGPADLAGIRGKDRIVSMAGTRIENLYDMTYALQDHKPGETIDVVVIRNGERTTLRATLGQRGAGGGPPGAGAPDPSAPATVGNGSYALVDKELVTRAGLPFDHPVPEERHLTDIRQLTFGGENAEAYWSPDGRKLIFQATPRGARCDQEYVVDLDTGDVRMVSTGKGRTTCGYFEYPKGDRIIFSSTHAAGDSCPPPPDRSHGYVWAIYDSYDIYEAAPDGSGLKPLVRSPGYDAETTWCPGGGKFVFTSTRDGDLELYVRDDSGKVTRMTHTPGYDGGAFFSPDCSEIVWRASRPQGKELEEYRELLKKGLIRPRTLELYIMNADGSHVRQLTKNGAANFCPTFHADGNRILWSSNAGSADPREFDLWMIDKRGGAPERITFAPGFDGFPHVIPDGKWIVWSSNRADPASHETNLFLARWKD</sequence>
<dbReference type="InterPro" id="IPR001478">
    <property type="entry name" value="PDZ"/>
</dbReference>
<dbReference type="SUPFAM" id="SSF52025">
    <property type="entry name" value="PA domain"/>
    <property type="match status" value="1"/>
</dbReference>
<keyword evidence="3" id="KW-0732">Signal</keyword>
<dbReference type="Proteomes" id="UP000316292">
    <property type="component" value="Unassembled WGS sequence"/>
</dbReference>
<dbReference type="Gene3D" id="3.40.630.10">
    <property type="entry name" value="Zn peptidases"/>
    <property type="match status" value="1"/>
</dbReference>
<comment type="similarity">
    <text evidence="1">Belongs to the TolB family.</text>
</comment>
<accession>A0A538S9W7</accession>
<dbReference type="EMBL" id="VBOR01000087">
    <property type="protein sequence ID" value="TMQ48126.1"/>
    <property type="molecule type" value="Genomic_DNA"/>
</dbReference>
<dbReference type="InterPro" id="IPR046450">
    <property type="entry name" value="PA_dom_sf"/>
</dbReference>
<evidence type="ECO:0000259" key="4">
    <source>
        <dbReference type="PROSITE" id="PS50106"/>
    </source>
</evidence>
<protein>
    <submittedName>
        <fullName evidence="5">M28 family peptidase</fullName>
    </submittedName>
</protein>
<dbReference type="PROSITE" id="PS51257">
    <property type="entry name" value="PROKAR_LIPOPROTEIN"/>
    <property type="match status" value="1"/>
</dbReference>
<feature type="domain" description="PDZ" evidence="4">
    <location>
        <begin position="533"/>
        <end position="585"/>
    </location>
</feature>
<comment type="caution">
    <text evidence="5">The sequence shown here is derived from an EMBL/GenBank/DDBJ whole genome shotgun (WGS) entry which is preliminary data.</text>
</comment>
<dbReference type="SMART" id="SM00228">
    <property type="entry name" value="PDZ"/>
    <property type="match status" value="1"/>
</dbReference>
<feature type="signal peptide" evidence="3">
    <location>
        <begin position="1"/>
        <end position="21"/>
    </location>
</feature>
<dbReference type="SUPFAM" id="SSF50156">
    <property type="entry name" value="PDZ domain-like"/>
    <property type="match status" value="1"/>
</dbReference>
<dbReference type="PROSITE" id="PS50106">
    <property type="entry name" value="PDZ"/>
    <property type="match status" value="1"/>
</dbReference>
<dbReference type="InterPro" id="IPR036034">
    <property type="entry name" value="PDZ_sf"/>
</dbReference>
<reference evidence="5 6" key="1">
    <citation type="journal article" date="2019" name="Nat. Microbiol.">
        <title>Mediterranean grassland soil C-N compound turnover is dependent on rainfall and depth, and is mediated by genomically divergent microorganisms.</title>
        <authorList>
            <person name="Diamond S."/>
            <person name="Andeer P.F."/>
            <person name="Li Z."/>
            <person name="Crits-Christoph A."/>
            <person name="Burstein D."/>
            <person name="Anantharaman K."/>
            <person name="Lane K.R."/>
            <person name="Thomas B.C."/>
            <person name="Pan C."/>
            <person name="Northen T.R."/>
            <person name="Banfield J.F."/>
        </authorList>
    </citation>
    <scope>NUCLEOTIDE SEQUENCE [LARGE SCALE GENOMIC DNA]</scope>
    <source>
        <strain evidence="5">WS_1</strain>
    </source>
</reference>
<dbReference type="InterPro" id="IPR011659">
    <property type="entry name" value="WD40"/>
</dbReference>
<dbReference type="Gene3D" id="3.50.30.30">
    <property type="match status" value="1"/>
</dbReference>
<organism evidence="5 6">
    <name type="scientific">Eiseniibacteriota bacterium</name>
    <dbReference type="NCBI Taxonomy" id="2212470"/>
    <lineage>
        <taxon>Bacteria</taxon>
        <taxon>Candidatus Eiseniibacteriota</taxon>
    </lineage>
</organism>
<dbReference type="SUPFAM" id="SSF53187">
    <property type="entry name" value="Zn-dependent exopeptidases"/>
    <property type="match status" value="1"/>
</dbReference>
<gene>
    <name evidence="5" type="ORF">E6K71_07930</name>
</gene>
<dbReference type="Pfam" id="PF04389">
    <property type="entry name" value="Peptidase_M28"/>
    <property type="match status" value="1"/>
</dbReference>
<evidence type="ECO:0000256" key="1">
    <source>
        <dbReference type="ARBA" id="ARBA00009820"/>
    </source>
</evidence>
<dbReference type="InterPro" id="IPR011042">
    <property type="entry name" value="6-blade_b-propeller_TolB-like"/>
</dbReference>
<dbReference type="Gene3D" id="2.120.10.30">
    <property type="entry name" value="TolB, C-terminal domain"/>
    <property type="match status" value="3"/>
</dbReference>
<dbReference type="InterPro" id="IPR007484">
    <property type="entry name" value="Peptidase_M28"/>
</dbReference>
<evidence type="ECO:0000313" key="5">
    <source>
        <dbReference type="EMBL" id="TMQ48126.1"/>
    </source>
</evidence>
<feature type="chain" id="PRO_5022061598" evidence="3">
    <location>
        <begin position="22"/>
        <end position="983"/>
    </location>
</feature>